<name>A0A8K0US37_9AGAR</name>
<evidence type="ECO:0000313" key="3">
    <source>
        <dbReference type="EMBL" id="KAH8103035.1"/>
    </source>
</evidence>
<dbReference type="Gene3D" id="3.40.30.10">
    <property type="entry name" value="Glutaredoxin"/>
    <property type="match status" value="1"/>
</dbReference>
<dbReference type="Gene3D" id="1.20.1050.10">
    <property type="match status" value="1"/>
</dbReference>
<dbReference type="PANTHER" id="PTHR11571:SF263">
    <property type="entry name" value="GLUTATHIONE S-TRANSFERASE"/>
    <property type="match status" value="1"/>
</dbReference>
<dbReference type="PROSITE" id="PS50405">
    <property type="entry name" value="GST_CTER"/>
    <property type="match status" value="1"/>
</dbReference>
<dbReference type="Pfam" id="PF14497">
    <property type="entry name" value="GST_C_3"/>
    <property type="match status" value="1"/>
</dbReference>
<feature type="domain" description="GST C-terminal" evidence="2">
    <location>
        <begin position="103"/>
        <end position="256"/>
    </location>
</feature>
<gene>
    <name evidence="3" type="ORF">BXZ70DRAFT_889560</name>
</gene>
<dbReference type="EMBL" id="JAEVFJ010000008">
    <property type="protein sequence ID" value="KAH8103035.1"/>
    <property type="molecule type" value="Genomic_DNA"/>
</dbReference>
<proteinExistence type="predicted"/>
<comment type="caution">
    <text evidence="3">The sequence shown here is derived from an EMBL/GenBank/DDBJ whole genome shotgun (WGS) entry which is preliminary data.</text>
</comment>
<dbReference type="InterPro" id="IPR010987">
    <property type="entry name" value="Glutathione-S-Trfase_C-like"/>
</dbReference>
<dbReference type="InterPro" id="IPR004045">
    <property type="entry name" value="Glutathione_S-Trfase_N"/>
</dbReference>
<evidence type="ECO:0000313" key="4">
    <source>
        <dbReference type="Proteomes" id="UP000813824"/>
    </source>
</evidence>
<sequence length="260" mass="29042">MSEPPFKKLKTEDYVLYYWPGIPGRGEYVRLVFEYAGVEYTEQSDPASLLPTITDPTKASHPPAFAPPALKLPSGRFISQTGAILNHLAPKFGLAGEKDGEDAEEQRSVVNSLVLTALDLGTEAHDVHHPVAVEKYYHDQKDAALQRAESFRKFRIPKFLKYFQSVLTSNPDTGDDGSYLVGEKTTTADLTLFQVLSGISYAFPKRLATLRASGDYANVFKLKDRVESEKGIKEYITSGKRLSFNENGIFRHYPELDADE</sequence>
<dbReference type="SUPFAM" id="SSF47616">
    <property type="entry name" value="GST C-terminal domain-like"/>
    <property type="match status" value="1"/>
</dbReference>
<dbReference type="OrthoDB" id="414243at2759"/>
<evidence type="ECO:0000259" key="1">
    <source>
        <dbReference type="PROSITE" id="PS50404"/>
    </source>
</evidence>
<dbReference type="Proteomes" id="UP000813824">
    <property type="component" value="Unassembled WGS sequence"/>
</dbReference>
<dbReference type="CDD" id="cd03192">
    <property type="entry name" value="GST_C_Sigma_like"/>
    <property type="match status" value="1"/>
</dbReference>
<evidence type="ECO:0000259" key="2">
    <source>
        <dbReference type="PROSITE" id="PS50405"/>
    </source>
</evidence>
<dbReference type="InterPro" id="IPR004046">
    <property type="entry name" value="GST_C"/>
</dbReference>
<dbReference type="InterPro" id="IPR050213">
    <property type="entry name" value="GST_superfamily"/>
</dbReference>
<dbReference type="AlphaFoldDB" id="A0A8K0US37"/>
<organism evidence="3 4">
    <name type="scientific">Cristinia sonorae</name>
    <dbReference type="NCBI Taxonomy" id="1940300"/>
    <lineage>
        <taxon>Eukaryota</taxon>
        <taxon>Fungi</taxon>
        <taxon>Dikarya</taxon>
        <taxon>Basidiomycota</taxon>
        <taxon>Agaricomycotina</taxon>
        <taxon>Agaricomycetes</taxon>
        <taxon>Agaricomycetidae</taxon>
        <taxon>Agaricales</taxon>
        <taxon>Pleurotineae</taxon>
        <taxon>Stephanosporaceae</taxon>
        <taxon>Cristinia</taxon>
    </lineage>
</organism>
<dbReference type="InterPro" id="IPR036282">
    <property type="entry name" value="Glutathione-S-Trfase_C_sf"/>
</dbReference>
<dbReference type="PROSITE" id="PS50404">
    <property type="entry name" value="GST_NTER"/>
    <property type="match status" value="1"/>
</dbReference>
<accession>A0A8K0US37</accession>
<dbReference type="GO" id="GO:0004364">
    <property type="term" value="F:glutathione transferase activity"/>
    <property type="evidence" value="ECO:0007669"/>
    <property type="project" value="TreeGrafter"/>
</dbReference>
<dbReference type="PANTHER" id="PTHR11571">
    <property type="entry name" value="GLUTATHIONE S-TRANSFERASE"/>
    <property type="match status" value="1"/>
</dbReference>
<feature type="domain" description="GST N-terminal" evidence="1">
    <location>
        <begin position="12"/>
        <end position="96"/>
    </location>
</feature>
<protein>
    <submittedName>
        <fullName evidence="3">Glutathione S-transferase C-terminal-like protein</fullName>
    </submittedName>
</protein>
<dbReference type="CDD" id="cd03039">
    <property type="entry name" value="GST_N_Sigma_like"/>
    <property type="match status" value="1"/>
</dbReference>
<reference evidence="3" key="1">
    <citation type="journal article" date="2021" name="New Phytol.">
        <title>Evolutionary innovations through gain and loss of genes in the ectomycorrhizal Boletales.</title>
        <authorList>
            <person name="Wu G."/>
            <person name="Miyauchi S."/>
            <person name="Morin E."/>
            <person name="Kuo A."/>
            <person name="Drula E."/>
            <person name="Varga T."/>
            <person name="Kohler A."/>
            <person name="Feng B."/>
            <person name="Cao Y."/>
            <person name="Lipzen A."/>
            <person name="Daum C."/>
            <person name="Hundley H."/>
            <person name="Pangilinan J."/>
            <person name="Johnson J."/>
            <person name="Barry K."/>
            <person name="LaButti K."/>
            <person name="Ng V."/>
            <person name="Ahrendt S."/>
            <person name="Min B."/>
            <person name="Choi I.G."/>
            <person name="Park H."/>
            <person name="Plett J.M."/>
            <person name="Magnuson J."/>
            <person name="Spatafora J.W."/>
            <person name="Nagy L.G."/>
            <person name="Henrissat B."/>
            <person name="Grigoriev I.V."/>
            <person name="Yang Z.L."/>
            <person name="Xu J."/>
            <person name="Martin F.M."/>
        </authorList>
    </citation>
    <scope>NUCLEOTIDE SEQUENCE</scope>
    <source>
        <strain evidence="3">KKN 215</strain>
    </source>
</reference>
<dbReference type="SUPFAM" id="SSF52833">
    <property type="entry name" value="Thioredoxin-like"/>
    <property type="match status" value="1"/>
</dbReference>
<keyword evidence="4" id="KW-1185">Reference proteome</keyword>
<dbReference type="InterPro" id="IPR036249">
    <property type="entry name" value="Thioredoxin-like_sf"/>
</dbReference>
<dbReference type="GO" id="GO:0006749">
    <property type="term" value="P:glutathione metabolic process"/>
    <property type="evidence" value="ECO:0007669"/>
    <property type="project" value="TreeGrafter"/>
</dbReference>